<evidence type="ECO:0000256" key="3">
    <source>
        <dbReference type="ARBA" id="ARBA00022989"/>
    </source>
</evidence>
<dbReference type="PANTHER" id="PTHR33507:SF4">
    <property type="entry name" value="NODULATION COMPETITIVENESS PROTEIN NFED"/>
    <property type="match status" value="1"/>
</dbReference>
<dbReference type="EMBL" id="CP029288">
    <property type="protein sequence ID" value="AWR96495.1"/>
    <property type="molecule type" value="Genomic_DNA"/>
</dbReference>
<dbReference type="OrthoDB" id="28112at2157"/>
<sequence length="121" mass="13447">MAAHIIIPIIIIIVLIIILVVTGYIADPIIDIPSLAIIGFLSYRMMYVIVKTRKRNLFTYIGKTGKAVDDIKAGKIGYVIVEGEYWKAIAKEDIAKGDDIIVVGMQDLNLVVKKKSNEVIF</sequence>
<reference evidence="7 8" key="1">
    <citation type="submission" date="2018-05" db="EMBL/GenBank/DDBJ databases">
        <title>Complete Genome Sequences of Extremely Thermoacidophilic, Metal-Mobilizing Type-Strain Members of the Archaeal Family Sulfolobaceae: Acidianus brierleyi DSM-1651T, Acidianus sulfidivorans DSM-18786T, Metallosphaera hakonensis DSM-7519T, and Metallosphaera prunae DSM-10039T.</title>
        <authorList>
            <person name="Counts J.A."/>
            <person name="Kelly R.M."/>
        </authorList>
    </citation>
    <scope>NUCLEOTIDE SEQUENCE [LARGE SCALE GENOMIC DNA]</scope>
    <source>
        <strain evidence="7 8">JP7</strain>
    </source>
</reference>
<keyword evidence="2 5" id="KW-0812">Transmembrane</keyword>
<evidence type="ECO:0000313" key="7">
    <source>
        <dbReference type="EMBL" id="AWR96495.1"/>
    </source>
</evidence>
<keyword evidence="7" id="KW-0645">Protease</keyword>
<proteinExistence type="predicted"/>
<dbReference type="KEGG" id="asul:DFR86_02285"/>
<gene>
    <name evidence="7" type="ORF">DFR86_02285</name>
</gene>
<dbReference type="InterPro" id="IPR002810">
    <property type="entry name" value="NfeD-like_C"/>
</dbReference>
<dbReference type="InterPro" id="IPR052165">
    <property type="entry name" value="Membrane_assoc_protease"/>
</dbReference>
<feature type="domain" description="NfeD-like C-terminal" evidence="6">
    <location>
        <begin position="60"/>
        <end position="114"/>
    </location>
</feature>
<dbReference type="Pfam" id="PF01957">
    <property type="entry name" value="NfeD"/>
    <property type="match status" value="1"/>
</dbReference>
<name>A0A2U9IKI2_9CREN</name>
<dbReference type="Gene3D" id="2.40.50.140">
    <property type="entry name" value="Nucleic acid-binding proteins"/>
    <property type="match status" value="1"/>
</dbReference>
<evidence type="ECO:0000313" key="8">
    <source>
        <dbReference type="Proteomes" id="UP000248410"/>
    </source>
</evidence>
<keyword evidence="4 5" id="KW-0472">Membrane</keyword>
<dbReference type="GeneID" id="36836760"/>
<keyword evidence="3 5" id="KW-1133">Transmembrane helix</keyword>
<dbReference type="AlphaFoldDB" id="A0A2U9IKI2"/>
<dbReference type="InterPro" id="IPR012340">
    <property type="entry name" value="NA-bd_OB-fold"/>
</dbReference>
<dbReference type="GO" id="GO:0008233">
    <property type="term" value="F:peptidase activity"/>
    <property type="evidence" value="ECO:0007669"/>
    <property type="project" value="UniProtKB-KW"/>
</dbReference>
<dbReference type="RefSeq" id="WP_110379385.1">
    <property type="nucleotide sequence ID" value="NZ_CP029288.2"/>
</dbReference>
<keyword evidence="8" id="KW-1185">Reference proteome</keyword>
<organism evidence="7 8">
    <name type="scientific">Acidianus sulfidivorans JP7</name>
    <dbReference type="NCBI Taxonomy" id="619593"/>
    <lineage>
        <taxon>Archaea</taxon>
        <taxon>Thermoproteota</taxon>
        <taxon>Thermoprotei</taxon>
        <taxon>Sulfolobales</taxon>
        <taxon>Sulfolobaceae</taxon>
        <taxon>Acidianus</taxon>
    </lineage>
</organism>
<evidence type="ECO:0000256" key="2">
    <source>
        <dbReference type="ARBA" id="ARBA00022692"/>
    </source>
</evidence>
<feature type="transmembrane region" description="Helical" evidence="5">
    <location>
        <begin position="5"/>
        <end position="26"/>
    </location>
</feature>
<keyword evidence="7" id="KW-0378">Hydrolase</keyword>
<accession>A0A2U9IKI2</accession>
<dbReference type="PANTHER" id="PTHR33507">
    <property type="entry name" value="INNER MEMBRANE PROTEIN YBBJ"/>
    <property type="match status" value="1"/>
</dbReference>
<dbReference type="SUPFAM" id="SSF141322">
    <property type="entry name" value="NfeD domain-like"/>
    <property type="match status" value="1"/>
</dbReference>
<evidence type="ECO:0000256" key="4">
    <source>
        <dbReference type="ARBA" id="ARBA00023136"/>
    </source>
</evidence>
<evidence type="ECO:0000256" key="1">
    <source>
        <dbReference type="ARBA" id="ARBA00004141"/>
    </source>
</evidence>
<comment type="subcellular location">
    <subcellularLocation>
        <location evidence="1">Membrane</location>
        <topology evidence="1">Multi-pass membrane protein</topology>
    </subcellularLocation>
</comment>
<evidence type="ECO:0000256" key="5">
    <source>
        <dbReference type="SAM" id="Phobius"/>
    </source>
</evidence>
<dbReference type="Proteomes" id="UP000248410">
    <property type="component" value="Chromosome"/>
</dbReference>
<dbReference type="GO" id="GO:0006508">
    <property type="term" value="P:proteolysis"/>
    <property type="evidence" value="ECO:0007669"/>
    <property type="project" value="UniProtKB-KW"/>
</dbReference>
<protein>
    <submittedName>
        <fullName evidence="7">Serine protease</fullName>
    </submittedName>
</protein>
<evidence type="ECO:0000259" key="6">
    <source>
        <dbReference type="Pfam" id="PF01957"/>
    </source>
</evidence>
<dbReference type="GO" id="GO:0016020">
    <property type="term" value="C:membrane"/>
    <property type="evidence" value="ECO:0007669"/>
    <property type="project" value="UniProtKB-SubCell"/>
</dbReference>
<feature type="transmembrane region" description="Helical" evidence="5">
    <location>
        <begin position="32"/>
        <end position="50"/>
    </location>
</feature>